<dbReference type="InParanoid" id="A0A1Z5JH90"/>
<dbReference type="AlphaFoldDB" id="A0A1Z5JH90"/>
<feature type="compositionally biased region" description="Acidic residues" evidence="1">
    <location>
        <begin position="243"/>
        <end position="257"/>
    </location>
</feature>
<evidence type="ECO:0000313" key="3">
    <source>
        <dbReference type="Proteomes" id="UP000198406"/>
    </source>
</evidence>
<reference evidence="2 3" key="1">
    <citation type="journal article" date="2015" name="Plant Cell">
        <title>Oil accumulation by the oleaginous diatom Fistulifera solaris as revealed by the genome and transcriptome.</title>
        <authorList>
            <person name="Tanaka T."/>
            <person name="Maeda Y."/>
            <person name="Veluchamy A."/>
            <person name="Tanaka M."/>
            <person name="Abida H."/>
            <person name="Marechal E."/>
            <person name="Bowler C."/>
            <person name="Muto M."/>
            <person name="Sunaga Y."/>
            <person name="Tanaka M."/>
            <person name="Yoshino T."/>
            <person name="Taniguchi T."/>
            <person name="Fukuda Y."/>
            <person name="Nemoto M."/>
            <person name="Matsumoto M."/>
            <person name="Wong P.S."/>
            <person name="Aburatani S."/>
            <person name="Fujibuchi W."/>
        </authorList>
    </citation>
    <scope>NUCLEOTIDE SEQUENCE [LARGE SCALE GENOMIC DNA]</scope>
    <source>
        <strain evidence="2 3">JPCC DA0580</strain>
    </source>
</reference>
<evidence type="ECO:0000256" key="1">
    <source>
        <dbReference type="SAM" id="MobiDB-lite"/>
    </source>
</evidence>
<organism evidence="2 3">
    <name type="scientific">Fistulifera solaris</name>
    <name type="common">Oleaginous diatom</name>
    <dbReference type="NCBI Taxonomy" id="1519565"/>
    <lineage>
        <taxon>Eukaryota</taxon>
        <taxon>Sar</taxon>
        <taxon>Stramenopiles</taxon>
        <taxon>Ochrophyta</taxon>
        <taxon>Bacillariophyta</taxon>
        <taxon>Bacillariophyceae</taxon>
        <taxon>Bacillariophycidae</taxon>
        <taxon>Naviculales</taxon>
        <taxon>Naviculaceae</taxon>
        <taxon>Fistulifera</taxon>
    </lineage>
</organism>
<accession>A0A1Z5JH90</accession>
<feature type="region of interest" description="Disordered" evidence="1">
    <location>
        <begin position="171"/>
        <end position="309"/>
    </location>
</feature>
<comment type="caution">
    <text evidence="2">The sequence shown here is derived from an EMBL/GenBank/DDBJ whole genome shotgun (WGS) entry which is preliminary data.</text>
</comment>
<name>A0A1Z5JH90_FISSO</name>
<gene>
    <name evidence="2" type="ORF">FisN_17Hh302</name>
</gene>
<proteinExistence type="predicted"/>
<keyword evidence="3" id="KW-1185">Reference proteome</keyword>
<protein>
    <submittedName>
        <fullName evidence="2">Uncharacterized protein</fullName>
    </submittedName>
</protein>
<dbReference type="Proteomes" id="UP000198406">
    <property type="component" value="Unassembled WGS sequence"/>
</dbReference>
<dbReference type="EMBL" id="BDSP01000061">
    <property type="protein sequence ID" value="GAX13359.1"/>
    <property type="molecule type" value="Genomic_DNA"/>
</dbReference>
<evidence type="ECO:0000313" key="2">
    <source>
        <dbReference type="EMBL" id="GAX13359.1"/>
    </source>
</evidence>
<sequence length="327" mass="36693">MASLLSDPWIEERVVSALLYHKQKKPQDRSSQVVQVIAIRPNSNVVTLSDKKFFVEVFYDELNGTLRTGTLVSMKQCNIVASGQSGVSRDKHAICFHVGTLDVIGGHGMAIIGKPSSINDSVEVKRVLDSWKLASTAELLRHRKPPSGDVAKVLQDPTHHHRLLKQYITQSRQTGGMLSSQPSESFPVNSTLVNDDQDEPQPRSPVSRKRLFSERRIPGNENPSQHPPPYFNSRTNPLRGDEPAQEMDDDSDDDSDENDKKMSIRNMLVMEEEDTNEEKKIETVRSPASKHRSSAPQPTGNEENNQNNSNRFLSLWIELTHKPDGVV</sequence>
<feature type="compositionally biased region" description="Polar residues" evidence="1">
    <location>
        <begin position="171"/>
        <end position="194"/>
    </location>
</feature>